<name>A0ABD1QE16_9LAMI</name>
<sequence>MFSGKLSLEEDLAGLKESSGAHIFSLENRLENCQLEVEIATRAFLKNEYKRDKHTSWDVDKAIAEYTELCQMLGMRSMLEEQSQDEVKDVGPNDDDDGQA</sequence>
<accession>A0ABD1QE16</accession>
<gene>
    <name evidence="2" type="ORF">Adt_35201</name>
</gene>
<evidence type="ECO:0000313" key="2">
    <source>
        <dbReference type="EMBL" id="KAL2474465.1"/>
    </source>
</evidence>
<reference evidence="3" key="1">
    <citation type="submission" date="2024-07" db="EMBL/GenBank/DDBJ databases">
        <title>Two chromosome-level genome assemblies of Korean endemic species Abeliophyllum distichum and Forsythia ovata (Oleaceae).</title>
        <authorList>
            <person name="Jang H."/>
        </authorList>
    </citation>
    <scope>NUCLEOTIDE SEQUENCE [LARGE SCALE GENOMIC DNA]</scope>
</reference>
<dbReference type="AlphaFoldDB" id="A0ABD1QE16"/>
<dbReference type="EMBL" id="JBFOLK010000011">
    <property type="protein sequence ID" value="KAL2474465.1"/>
    <property type="molecule type" value="Genomic_DNA"/>
</dbReference>
<feature type="region of interest" description="Disordered" evidence="1">
    <location>
        <begin position="80"/>
        <end position="100"/>
    </location>
</feature>
<evidence type="ECO:0000256" key="1">
    <source>
        <dbReference type="SAM" id="MobiDB-lite"/>
    </source>
</evidence>
<keyword evidence="3" id="KW-1185">Reference proteome</keyword>
<evidence type="ECO:0000313" key="3">
    <source>
        <dbReference type="Proteomes" id="UP001604336"/>
    </source>
</evidence>
<dbReference type="Proteomes" id="UP001604336">
    <property type="component" value="Unassembled WGS sequence"/>
</dbReference>
<protein>
    <submittedName>
        <fullName evidence="2">Uncharacterized protein</fullName>
    </submittedName>
</protein>
<proteinExistence type="predicted"/>
<comment type="caution">
    <text evidence="2">The sequence shown here is derived from an EMBL/GenBank/DDBJ whole genome shotgun (WGS) entry which is preliminary data.</text>
</comment>
<organism evidence="2 3">
    <name type="scientific">Abeliophyllum distichum</name>
    <dbReference type="NCBI Taxonomy" id="126358"/>
    <lineage>
        <taxon>Eukaryota</taxon>
        <taxon>Viridiplantae</taxon>
        <taxon>Streptophyta</taxon>
        <taxon>Embryophyta</taxon>
        <taxon>Tracheophyta</taxon>
        <taxon>Spermatophyta</taxon>
        <taxon>Magnoliopsida</taxon>
        <taxon>eudicotyledons</taxon>
        <taxon>Gunneridae</taxon>
        <taxon>Pentapetalae</taxon>
        <taxon>asterids</taxon>
        <taxon>lamiids</taxon>
        <taxon>Lamiales</taxon>
        <taxon>Oleaceae</taxon>
        <taxon>Forsythieae</taxon>
        <taxon>Abeliophyllum</taxon>
    </lineage>
</organism>